<dbReference type="OrthoDB" id="1467821at2"/>
<dbReference type="EMBL" id="FWXO01000001">
    <property type="protein sequence ID" value="SMC31650.1"/>
    <property type="molecule type" value="Genomic_DNA"/>
</dbReference>
<feature type="transmembrane region" description="Helical" evidence="1">
    <location>
        <begin position="49"/>
        <end position="66"/>
    </location>
</feature>
<protein>
    <recommendedName>
        <fullName evidence="4">RND transporter</fullName>
    </recommendedName>
</protein>
<keyword evidence="1" id="KW-0472">Membrane</keyword>
<accession>A0A1W1Y618</accession>
<dbReference type="RefSeq" id="WP_084059301.1">
    <property type="nucleotide sequence ID" value="NZ_FWXO01000001.1"/>
</dbReference>
<evidence type="ECO:0000313" key="3">
    <source>
        <dbReference type="Proteomes" id="UP000192360"/>
    </source>
</evidence>
<evidence type="ECO:0008006" key="4">
    <source>
        <dbReference type="Google" id="ProtNLM"/>
    </source>
</evidence>
<dbReference type="AlphaFoldDB" id="A0A1W1Y618"/>
<keyword evidence="3" id="KW-1185">Reference proteome</keyword>
<evidence type="ECO:0000256" key="1">
    <source>
        <dbReference type="SAM" id="Phobius"/>
    </source>
</evidence>
<evidence type="ECO:0000313" key="2">
    <source>
        <dbReference type="EMBL" id="SMC31650.1"/>
    </source>
</evidence>
<keyword evidence="1" id="KW-0812">Transmembrane</keyword>
<gene>
    <name evidence="2" type="ORF">SAMN05660703_0050</name>
</gene>
<reference evidence="2 3" key="1">
    <citation type="submission" date="2017-04" db="EMBL/GenBank/DDBJ databases">
        <authorList>
            <person name="Afonso C.L."/>
            <person name="Miller P.J."/>
            <person name="Scott M.A."/>
            <person name="Spackman E."/>
            <person name="Goraichik I."/>
            <person name="Dimitrov K.M."/>
            <person name="Suarez D.L."/>
            <person name="Swayne D.E."/>
        </authorList>
    </citation>
    <scope>NUCLEOTIDE SEQUENCE [LARGE SCALE GENOMIC DNA]</scope>
    <source>
        <strain evidence="2 3">DSM 21164</strain>
    </source>
</reference>
<organism evidence="2 3">
    <name type="scientific">Cellulophaga tyrosinoxydans</name>
    <dbReference type="NCBI Taxonomy" id="504486"/>
    <lineage>
        <taxon>Bacteria</taxon>
        <taxon>Pseudomonadati</taxon>
        <taxon>Bacteroidota</taxon>
        <taxon>Flavobacteriia</taxon>
        <taxon>Flavobacteriales</taxon>
        <taxon>Flavobacteriaceae</taxon>
        <taxon>Cellulophaga</taxon>
    </lineage>
</organism>
<dbReference type="STRING" id="504486.SAMN05660703_0050"/>
<name>A0A1W1Y618_9FLAO</name>
<proteinExistence type="predicted"/>
<sequence length="75" mass="8607">MKEFIDNWKIVLLLCLTLGLAPFFPEPHIWGKLKWIAGGATGMGAQDWFDVVLHGFPFILLLRLVIQTTFNNKKH</sequence>
<dbReference type="Proteomes" id="UP000192360">
    <property type="component" value="Unassembled WGS sequence"/>
</dbReference>
<keyword evidence="1" id="KW-1133">Transmembrane helix</keyword>